<reference evidence="1 2" key="1">
    <citation type="submission" date="2016-10" db="EMBL/GenBank/DDBJ databases">
        <authorList>
            <person name="de Groot N.N."/>
        </authorList>
    </citation>
    <scope>NUCLEOTIDE SEQUENCE [LARGE SCALE GENOMIC DNA]</scope>
    <source>
        <strain evidence="1 2">MON 2.2</strain>
    </source>
</reference>
<proteinExistence type="predicted"/>
<organism evidence="1 2">
    <name type="scientific">Auraticoccus monumenti</name>
    <dbReference type="NCBI Taxonomy" id="675864"/>
    <lineage>
        <taxon>Bacteria</taxon>
        <taxon>Bacillati</taxon>
        <taxon>Actinomycetota</taxon>
        <taxon>Actinomycetes</taxon>
        <taxon>Propionibacteriales</taxon>
        <taxon>Propionibacteriaceae</taxon>
        <taxon>Auraticoccus</taxon>
    </lineage>
</organism>
<name>A0A1G6XJ02_9ACTN</name>
<sequence length="133" mass="15008">MTAVWTDAFEDLLPELLQQAYEHAGFDDHIEQIWLLGLDDGRLVRAGVAYRLAGKVLDAEQVVARVVDAGDPRELLDEQRRSWERLFARMEEGPDAVRQVRVTYDVAQADARTDFEYDAPGPDAVTAWYAALS</sequence>
<dbReference type="Proteomes" id="UP000198546">
    <property type="component" value="Chromosome i"/>
</dbReference>
<dbReference type="AlphaFoldDB" id="A0A1G6XJ02"/>
<evidence type="ECO:0000313" key="2">
    <source>
        <dbReference type="Proteomes" id="UP000198546"/>
    </source>
</evidence>
<gene>
    <name evidence="1" type="ORF">SAMN04489747_1727</name>
</gene>
<dbReference type="STRING" id="675864.SAMN04489747_1727"/>
<dbReference type="RefSeq" id="WP_090592404.1">
    <property type="nucleotide sequence ID" value="NZ_LT629688.1"/>
</dbReference>
<protein>
    <submittedName>
        <fullName evidence="1">Uncharacterized protein</fullName>
    </submittedName>
</protein>
<dbReference type="EMBL" id="LT629688">
    <property type="protein sequence ID" value="SDD78150.1"/>
    <property type="molecule type" value="Genomic_DNA"/>
</dbReference>
<dbReference type="OrthoDB" id="6961985at2"/>
<keyword evidence="2" id="KW-1185">Reference proteome</keyword>
<evidence type="ECO:0000313" key="1">
    <source>
        <dbReference type="EMBL" id="SDD78150.1"/>
    </source>
</evidence>
<accession>A0A1G6XJ02</accession>